<keyword evidence="1" id="KW-1133">Transmembrane helix</keyword>
<evidence type="ECO:0008006" key="4">
    <source>
        <dbReference type="Google" id="ProtNLM"/>
    </source>
</evidence>
<dbReference type="Proteomes" id="UP000790347">
    <property type="component" value="Unassembled WGS sequence"/>
</dbReference>
<evidence type="ECO:0000313" key="3">
    <source>
        <dbReference type="Proteomes" id="UP000790347"/>
    </source>
</evidence>
<feature type="transmembrane region" description="Helical" evidence="1">
    <location>
        <begin position="56"/>
        <end position="84"/>
    </location>
</feature>
<sequence length="103" mass="11214">MANKVDKNNQMKSCNTPQLSTTISQAQSATAHHFFTSKRLRPCMADVDDDGNSGTFIFSLLASISTSSTAISYSAIFIFLFVFLGGGGGDESIFDEYEKKLIK</sequence>
<keyword evidence="1" id="KW-0812">Transmembrane</keyword>
<dbReference type="EMBL" id="ASGP02000005">
    <property type="protein sequence ID" value="KAH9507073.1"/>
    <property type="molecule type" value="Genomic_DNA"/>
</dbReference>
<reference evidence="2" key="2">
    <citation type="journal article" date="2022" name="Res Sq">
        <title>Comparative Genomics Reveals Insights into the Divergent Evolution of Astigmatic Mites and Household Pest Adaptations.</title>
        <authorList>
            <person name="Xiong Q."/>
            <person name="Wan A.T.-Y."/>
            <person name="Liu X.-Y."/>
            <person name="Fung C.S.-H."/>
            <person name="Xiao X."/>
            <person name="Malainual N."/>
            <person name="Hou J."/>
            <person name="Wang L."/>
            <person name="Wang M."/>
            <person name="Yang K."/>
            <person name="Cui Y."/>
            <person name="Leung E."/>
            <person name="Nong W."/>
            <person name="Shin S.-K."/>
            <person name="Au S."/>
            <person name="Jeong K.Y."/>
            <person name="Chew F.T."/>
            <person name="Hui J."/>
            <person name="Leung T.F."/>
            <person name="Tungtrongchitr A."/>
            <person name="Zhong N."/>
            <person name="Liu Z."/>
            <person name="Tsui S."/>
        </authorList>
    </citation>
    <scope>NUCLEOTIDE SEQUENCE</scope>
    <source>
        <strain evidence="2">Derf</strain>
        <tissue evidence="2">Whole organism</tissue>
    </source>
</reference>
<gene>
    <name evidence="2" type="ORF">DERF_011776</name>
</gene>
<reference evidence="2" key="1">
    <citation type="submission" date="2013-05" db="EMBL/GenBank/DDBJ databases">
        <authorList>
            <person name="Yim A.K.Y."/>
            <person name="Chan T.F."/>
            <person name="Ji K.M."/>
            <person name="Liu X.Y."/>
            <person name="Zhou J.W."/>
            <person name="Li R.Q."/>
            <person name="Yang K.Y."/>
            <person name="Li J."/>
            <person name="Li M."/>
            <person name="Law P.T.W."/>
            <person name="Wu Y.L."/>
            <person name="Cai Z.L."/>
            <person name="Qin H."/>
            <person name="Bao Y."/>
            <person name="Leung R.K.K."/>
            <person name="Ng P.K.S."/>
            <person name="Zou J."/>
            <person name="Zhong X.J."/>
            <person name="Ran P.X."/>
            <person name="Zhong N.S."/>
            <person name="Liu Z.G."/>
            <person name="Tsui S.K.W."/>
        </authorList>
    </citation>
    <scope>NUCLEOTIDE SEQUENCE</scope>
    <source>
        <strain evidence="2">Derf</strain>
        <tissue evidence="2">Whole organism</tissue>
    </source>
</reference>
<evidence type="ECO:0000256" key="1">
    <source>
        <dbReference type="SAM" id="Phobius"/>
    </source>
</evidence>
<protein>
    <recommendedName>
        <fullName evidence="4">Transmembrane protein</fullName>
    </recommendedName>
</protein>
<accession>A0A922HWQ6</accession>
<keyword evidence="1" id="KW-0472">Membrane</keyword>
<comment type="caution">
    <text evidence="2">The sequence shown here is derived from an EMBL/GenBank/DDBJ whole genome shotgun (WGS) entry which is preliminary data.</text>
</comment>
<evidence type="ECO:0000313" key="2">
    <source>
        <dbReference type="EMBL" id="KAH9507073.1"/>
    </source>
</evidence>
<proteinExistence type="predicted"/>
<dbReference type="AlphaFoldDB" id="A0A922HWQ6"/>
<name>A0A922HWQ6_DERFA</name>
<organism evidence="2 3">
    <name type="scientific">Dermatophagoides farinae</name>
    <name type="common">American house dust mite</name>
    <dbReference type="NCBI Taxonomy" id="6954"/>
    <lineage>
        <taxon>Eukaryota</taxon>
        <taxon>Metazoa</taxon>
        <taxon>Ecdysozoa</taxon>
        <taxon>Arthropoda</taxon>
        <taxon>Chelicerata</taxon>
        <taxon>Arachnida</taxon>
        <taxon>Acari</taxon>
        <taxon>Acariformes</taxon>
        <taxon>Sarcoptiformes</taxon>
        <taxon>Astigmata</taxon>
        <taxon>Psoroptidia</taxon>
        <taxon>Analgoidea</taxon>
        <taxon>Pyroglyphidae</taxon>
        <taxon>Dermatophagoidinae</taxon>
        <taxon>Dermatophagoides</taxon>
    </lineage>
</organism>
<keyword evidence="3" id="KW-1185">Reference proteome</keyword>